<name>A0A6M5Z164_9BACT</name>
<accession>A0A6M5Z164</accession>
<dbReference type="Pfam" id="PF18301">
    <property type="entry name" value="preATP-grasp_3"/>
    <property type="match status" value="1"/>
</dbReference>
<dbReference type="InterPro" id="IPR024710">
    <property type="entry name" value="MfnD"/>
</dbReference>
<organism evidence="3 4">
    <name type="scientific">Frigoriglobus tundricola</name>
    <dbReference type="NCBI Taxonomy" id="2774151"/>
    <lineage>
        <taxon>Bacteria</taxon>
        <taxon>Pseudomonadati</taxon>
        <taxon>Planctomycetota</taxon>
        <taxon>Planctomycetia</taxon>
        <taxon>Gemmatales</taxon>
        <taxon>Gemmataceae</taxon>
        <taxon>Frigoriglobus</taxon>
    </lineage>
</organism>
<dbReference type="KEGG" id="ftj:FTUN_7518"/>
<protein>
    <submittedName>
        <fullName evidence="3">Tyramine--L-glutamate ligase</fullName>
        <ecNumber evidence="3">6.3.4.24</ecNumber>
    </submittedName>
</protein>
<gene>
    <name evidence="3" type="ORF">FTUN_7518</name>
</gene>
<dbReference type="EMBL" id="CP053452">
    <property type="protein sequence ID" value="QJW99895.1"/>
    <property type="molecule type" value="Genomic_DNA"/>
</dbReference>
<dbReference type="EC" id="6.3.4.24" evidence="3"/>
<reference evidence="4" key="1">
    <citation type="submission" date="2020-05" db="EMBL/GenBank/DDBJ databases">
        <title>Frigoriglobus tundricola gen. nov., sp. nov., a psychrotolerant cellulolytic planctomycete of the family Gemmataceae with two divergent copies of 16S rRNA gene.</title>
        <authorList>
            <person name="Kulichevskaya I.S."/>
            <person name="Ivanova A.A."/>
            <person name="Naumoff D.G."/>
            <person name="Beletsky A.V."/>
            <person name="Rijpstra W.I.C."/>
            <person name="Sinninghe Damste J.S."/>
            <person name="Mardanov A.V."/>
            <person name="Ravin N.V."/>
            <person name="Dedysh S.N."/>
        </authorList>
    </citation>
    <scope>NUCLEOTIDE SEQUENCE [LARGE SCALE GENOMIC DNA]</scope>
    <source>
        <strain evidence="4">PL17</strain>
    </source>
</reference>
<dbReference type="PIRSF" id="PIRSF016766">
    <property type="entry name" value="UCP016766_ATPgrasp"/>
    <property type="match status" value="1"/>
</dbReference>
<dbReference type="Gene3D" id="3.40.50.11770">
    <property type="match status" value="1"/>
</dbReference>
<keyword evidence="3" id="KW-0436">Ligase</keyword>
<dbReference type="Pfam" id="PF02655">
    <property type="entry name" value="ATP-grasp_3"/>
    <property type="match status" value="1"/>
</dbReference>
<evidence type="ECO:0000313" key="3">
    <source>
        <dbReference type="EMBL" id="QJW99895.1"/>
    </source>
</evidence>
<keyword evidence="4" id="KW-1185">Reference proteome</keyword>
<evidence type="ECO:0000256" key="1">
    <source>
        <dbReference type="PROSITE-ProRule" id="PRU00409"/>
    </source>
</evidence>
<dbReference type="InterPro" id="IPR003806">
    <property type="entry name" value="ATP-grasp_PylC-type"/>
</dbReference>
<dbReference type="Proteomes" id="UP000503447">
    <property type="component" value="Chromosome"/>
</dbReference>
<dbReference type="GO" id="GO:0005524">
    <property type="term" value="F:ATP binding"/>
    <property type="evidence" value="ECO:0007669"/>
    <property type="project" value="UniProtKB-UniRule"/>
</dbReference>
<dbReference type="GO" id="GO:0016874">
    <property type="term" value="F:ligase activity"/>
    <property type="evidence" value="ECO:0007669"/>
    <property type="project" value="UniProtKB-KW"/>
</dbReference>
<sequence length="323" mass="35313">MRVFVYEHLTAAGIGRDPDSPEHGMYREGHAMRDAVAADFARVPGVEVVTLDRFEGADPGHEIRRVAERCDWALVIAPETDGQMDRDCWAVRASGCRLLGSSPGAIRATTDKLALAERWRGHGVRTPATTEREPTVCEAFPVVWKPRDGAGSTDTFLIRDRFELARAQAARDPDRPMVLQEFIPGQPASVAFLCGAGDRHPLLPGYQLLSDDGRFKYRGGELPLPPAQAERVTQLARRALACVPELLGYVGVDLVLGDAEDGSRDFAIEINPRLTTSYIGLRALADFNIAEAMLRGAQGERPEAFRWKPGRVRFGPDGTVAAA</sequence>
<evidence type="ECO:0000313" key="4">
    <source>
        <dbReference type="Proteomes" id="UP000503447"/>
    </source>
</evidence>
<dbReference type="AlphaFoldDB" id="A0A6M5Z164"/>
<proteinExistence type="predicted"/>
<dbReference type="InterPro" id="IPR011761">
    <property type="entry name" value="ATP-grasp"/>
</dbReference>
<dbReference type="GO" id="GO:0046872">
    <property type="term" value="F:metal ion binding"/>
    <property type="evidence" value="ECO:0007669"/>
    <property type="project" value="InterPro"/>
</dbReference>
<dbReference type="RefSeq" id="WP_171474775.1">
    <property type="nucleotide sequence ID" value="NZ_CP053452.2"/>
</dbReference>
<feature type="domain" description="ATP-grasp" evidence="2">
    <location>
        <begin position="112"/>
        <end position="298"/>
    </location>
</feature>
<evidence type="ECO:0000259" key="2">
    <source>
        <dbReference type="PROSITE" id="PS50975"/>
    </source>
</evidence>
<dbReference type="Gene3D" id="2.30.36.100">
    <property type="match status" value="1"/>
</dbReference>
<dbReference type="PROSITE" id="PS50975">
    <property type="entry name" value="ATP_GRASP"/>
    <property type="match status" value="1"/>
</dbReference>
<dbReference type="InterPro" id="IPR040803">
    <property type="entry name" value="MfnD_preATP-grasp"/>
</dbReference>
<keyword evidence="1" id="KW-0547">Nucleotide-binding</keyword>
<keyword evidence="1" id="KW-0067">ATP-binding</keyword>
<dbReference type="SUPFAM" id="SSF56059">
    <property type="entry name" value="Glutathione synthetase ATP-binding domain-like"/>
    <property type="match status" value="1"/>
</dbReference>
<dbReference type="Gene3D" id="3.30.470.20">
    <property type="entry name" value="ATP-grasp fold, B domain"/>
    <property type="match status" value="1"/>
</dbReference>